<dbReference type="Proteomes" id="UP000075573">
    <property type="component" value="Unassembled WGS sequence"/>
</dbReference>
<evidence type="ECO:0000256" key="1">
    <source>
        <dbReference type="SAM" id="MobiDB-lite"/>
    </source>
</evidence>
<dbReference type="AlphaFoldDB" id="A0A149QPN0"/>
<proteinExistence type="predicted"/>
<dbReference type="PATRIC" id="fig|442.7.peg.61"/>
<sequence>MTQRSAERWNTGKRGAALRKAEQQGFEEAREMGRLARSYLNPEITNEEVEWEMYALGLFDGFSRSPCIKASFRRGAWQWVESQPVEF</sequence>
<evidence type="ECO:0000313" key="3">
    <source>
        <dbReference type="Proteomes" id="UP000075573"/>
    </source>
</evidence>
<comment type="caution">
    <text evidence="2">The sequence shown here is derived from an EMBL/GenBank/DDBJ whole genome shotgun (WGS) entry which is preliminary data.</text>
</comment>
<organism evidence="2 3">
    <name type="scientific">Gluconobacter potus</name>
    <dbReference type="NCBI Taxonomy" id="2724927"/>
    <lineage>
        <taxon>Bacteria</taxon>
        <taxon>Pseudomonadati</taxon>
        <taxon>Pseudomonadota</taxon>
        <taxon>Alphaproteobacteria</taxon>
        <taxon>Acetobacterales</taxon>
        <taxon>Acetobacteraceae</taxon>
        <taxon>Gluconobacter</taxon>
    </lineage>
</organism>
<dbReference type="RefSeq" id="WP_062497872.1">
    <property type="nucleotide sequence ID" value="NZ_LHZB01000121.1"/>
</dbReference>
<gene>
    <name evidence="2" type="ORF">AD929_15760</name>
</gene>
<name>A0A149QPN0_9PROT</name>
<dbReference type="EMBL" id="LHZB01000121">
    <property type="protein sequence ID" value="KXU99249.1"/>
    <property type="molecule type" value="Genomic_DNA"/>
</dbReference>
<reference evidence="2 3" key="1">
    <citation type="submission" date="2015-06" db="EMBL/GenBank/DDBJ databases">
        <title>Improved classification and identification of acetic acid bacteria using matrix-assisted laser desorption/ionization time-of-flight mass spectrometry; Gluconobacter nephelii and Gluconobacter uchimurae are later heterotypic synonyms of Gluconobacter japonicus and Gluconobacter oxydans, respectively.</title>
        <authorList>
            <person name="Li L."/>
            <person name="Cleenwerck I."/>
            <person name="De Vuyst L."/>
            <person name="Vandamme P."/>
        </authorList>
    </citation>
    <scope>NUCLEOTIDE SEQUENCE [LARGE SCALE GENOMIC DNA]</scope>
    <source>
        <strain evidence="2 3">LMG 1764</strain>
    </source>
</reference>
<accession>A0A149QPN0</accession>
<protein>
    <submittedName>
        <fullName evidence="2">Uncharacterized protein</fullName>
    </submittedName>
</protein>
<feature type="region of interest" description="Disordered" evidence="1">
    <location>
        <begin position="1"/>
        <end position="25"/>
    </location>
</feature>
<evidence type="ECO:0000313" key="2">
    <source>
        <dbReference type="EMBL" id="KXU99249.1"/>
    </source>
</evidence>